<dbReference type="Gene3D" id="1.20.1740.10">
    <property type="entry name" value="Amino acid/polyamine transporter I"/>
    <property type="match status" value="1"/>
</dbReference>
<evidence type="ECO:0000256" key="1">
    <source>
        <dbReference type="ARBA" id="ARBA00004651"/>
    </source>
</evidence>
<feature type="transmembrane region" description="Helical" evidence="6">
    <location>
        <begin position="93"/>
        <end position="112"/>
    </location>
</feature>
<organism evidence="7 8">
    <name type="scientific">Saccharolobus caldissimus</name>
    <dbReference type="NCBI Taxonomy" id="1702097"/>
    <lineage>
        <taxon>Archaea</taxon>
        <taxon>Thermoproteota</taxon>
        <taxon>Thermoprotei</taxon>
        <taxon>Sulfolobales</taxon>
        <taxon>Sulfolobaceae</taxon>
        <taxon>Saccharolobus</taxon>
    </lineage>
</organism>
<feature type="transmembrane region" description="Helical" evidence="6">
    <location>
        <begin position="188"/>
        <end position="206"/>
    </location>
</feature>
<dbReference type="InterPro" id="IPR002293">
    <property type="entry name" value="AA/rel_permease1"/>
</dbReference>
<gene>
    <name evidence="7" type="ORF">SACC_23570</name>
</gene>
<feature type="transmembrane region" description="Helical" evidence="6">
    <location>
        <begin position="226"/>
        <end position="244"/>
    </location>
</feature>
<dbReference type="PANTHER" id="PTHR42770:SF7">
    <property type="entry name" value="MEMBRANE PROTEIN"/>
    <property type="match status" value="1"/>
</dbReference>
<protein>
    <submittedName>
        <fullName evidence="7">Uncharacterized protein</fullName>
    </submittedName>
</protein>
<dbReference type="Pfam" id="PF13520">
    <property type="entry name" value="AA_permease_2"/>
    <property type="match status" value="1"/>
</dbReference>
<evidence type="ECO:0000256" key="2">
    <source>
        <dbReference type="ARBA" id="ARBA00022475"/>
    </source>
</evidence>
<proteinExistence type="predicted"/>
<feature type="transmembrane region" description="Helical" evidence="6">
    <location>
        <begin position="32"/>
        <end position="54"/>
    </location>
</feature>
<dbReference type="AlphaFoldDB" id="A0AAQ4CU59"/>
<keyword evidence="2" id="KW-1003">Cell membrane</keyword>
<evidence type="ECO:0000256" key="4">
    <source>
        <dbReference type="ARBA" id="ARBA00022989"/>
    </source>
</evidence>
<sequence>MPLFALYTYPWMNAGPAVASEFRGDNVAKYNVILSLIITGVFITLAFFEMDYLFGYYFNLSAYPSAVYNFWTVALALSSNVILEWILGLGLIMWNYFVLSYGVLVFSRYVFALSFDRVFPEIFSRLNKHGSPVYAHILDLTLTLLLLLIPVFSLNAAISLYGASIVGMMYLVAVGISAIVFGIKNRSNLMKISGILMTIYFVYLTYEAGSNPLFGFTTSTGINSITLTFVVISFISGILVWFIAKRINLSKGIDISLTFKEIPPE</sequence>
<keyword evidence="8" id="KW-1185">Reference proteome</keyword>
<dbReference type="GO" id="GO:0005886">
    <property type="term" value="C:plasma membrane"/>
    <property type="evidence" value="ECO:0007669"/>
    <property type="project" value="UniProtKB-SubCell"/>
</dbReference>
<keyword evidence="4 6" id="KW-1133">Transmembrane helix</keyword>
<dbReference type="GO" id="GO:0022857">
    <property type="term" value="F:transmembrane transporter activity"/>
    <property type="evidence" value="ECO:0007669"/>
    <property type="project" value="InterPro"/>
</dbReference>
<dbReference type="EMBL" id="AP025226">
    <property type="protein sequence ID" value="BDB99340.1"/>
    <property type="molecule type" value="Genomic_DNA"/>
</dbReference>
<evidence type="ECO:0000313" key="7">
    <source>
        <dbReference type="EMBL" id="BDB99340.1"/>
    </source>
</evidence>
<name>A0AAQ4CU59_9CREN</name>
<dbReference type="Proteomes" id="UP001319921">
    <property type="component" value="Chromosome"/>
</dbReference>
<dbReference type="RefSeq" id="WP_229569658.1">
    <property type="nucleotide sequence ID" value="NZ_AP025226.1"/>
</dbReference>
<feature type="transmembrane region" description="Helical" evidence="6">
    <location>
        <begin position="158"/>
        <end position="181"/>
    </location>
</feature>
<evidence type="ECO:0000313" key="8">
    <source>
        <dbReference type="Proteomes" id="UP001319921"/>
    </source>
</evidence>
<dbReference type="GeneID" id="68867081"/>
<evidence type="ECO:0000256" key="6">
    <source>
        <dbReference type="SAM" id="Phobius"/>
    </source>
</evidence>
<dbReference type="PANTHER" id="PTHR42770">
    <property type="entry name" value="AMINO ACID TRANSPORTER-RELATED"/>
    <property type="match status" value="1"/>
</dbReference>
<accession>A0AAQ4CU59</accession>
<comment type="subcellular location">
    <subcellularLocation>
        <location evidence="1">Cell membrane</location>
        <topology evidence="1">Multi-pass membrane protein</topology>
    </subcellularLocation>
</comment>
<reference evidence="7 8" key="1">
    <citation type="journal article" date="2022" name="Microbiol. Resour. Announc.">
        <title>Complete Genome Sequence of the Hyperthermophilic and Acidophilic Archaeon Saccharolobus caldissimus Strain HS-3T.</title>
        <authorList>
            <person name="Sakai H.D."/>
            <person name="Kurosawa N."/>
        </authorList>
    </citation>
    <scope>NUCLEOTIDE SEQUENCE [LARGE SCALE GENOMIC DNA]</scope>
    <source>
        <strain evidence="7 8">JCM32116</strain>
    </source>
</reference>
<dbReference type="KEGG" id="scas:SACC_23570"/>
<keyword evidence="3 6" id="KW-0812">Transmembrane</keyword>
<feature type="transmembrane region" description="Helical" evidence="6">
    <location>
        <begin position="133"/>
        <end position="152"/>
    </location>
</feature>
<keyword evidence="5 6" id="KW-0472">Membrane</keyword>
<evidence type="ECO:0000256" key="3">
    <source>
        <dbReference type="ARBA" id="ARBA00022692"/>
    </source>
</evidence>
<dbReference type="InterPro" id="IPR050367">
    <property type="entry name" value="APC_superfamily"/>
</dbReference>
<evidence type="ECO:0000256" key="5">
    <source>
        <dbReference type="ARBA" id="ARBA00023136"/>
    </source>
</evidence>